<protein>
    <submittedName>
        <fullName evidence="1">Uncharacterized protein</fullName>
    </submittedName>
</protein>
<dbReference type="AlphaFoldDB" id="A0A1X7V5X3"/>
<dbReference type="EnsemblMetazoa" id="Aqu2.1.35660_001">
    <property type="protein sequence ID" value="Aqu2.1.35660_001"/>
    <property type="gene ID" value="Aqu2.1.35660"/>
</dbReference>
<reference evidence="1" key="1">
    <citation type="submission" date="2017-05" db="UniProtKB">
        <authorList>
            <consortium name="EnsemblMetazoa"/>
        </authorList>
    </citation>
    <scope>IDENTIFICATION</scope>
</reference>
<organism evidence="1">
    <name type="scientific">Amphimedon queenslandica</name>
    <name type="common">Sponge</name>
    <dbReference type="NCBI Taxonomy" id="400682"/>
    <lineage>
        <taxon>Eukaryota</taxon>
        <taxon>Metazoa</taxon>
        <taxon>Porifera</taxon>
        <taxon>Demospongiae</taxon>
        <taxon>Heteroscleromorpha</taxon>
        <taxon>Haplosclerida</taxon>
        <taxon>Niphatidae</taxon>
        <taxon>Amphimedon</taxon>
    </lineage>
</organism>
<sequence>MHLEDIFRTDEWFACNNILVAGEILPMPPVDGWLVFNEISNNLVKTRLGAANAVTICKGTVKYNEVMINEPPK</sequence>
<accession>A0A1X7V5X3</accession>
<name>A0A1X7V5X3_AMPQE</name>
<proteinExistence type="predicted"/>
<evidence type="ECO:0000313" key="1">
    <source>
        <dbReference type="EnsemblMetazoa" id="Aqu2.1.35660_001"/>
    </source>
</evidence>
<dbReference type="InParanoid" id="A0A1X7V5X3"/>